<gene>
    <name evidence="1" type="ORF">V2J85_03770</name>
</gene>
<organism evidence="1 2">
    <name type="scientific">Streptomyces bugieae</name>
    <dbReference type="NCBI Taxonomy" id="3098223"/>
    <lineage>
        <taxon>Bacteria</taxon>
        <taxon>Bacillati</taxon>
        <taxon>Actinomycetota</taxon>
        <taxon>Actinomycetes</taxon>
        <taxon>Kitasatosporales</taxon>
        <taxon>Streptomycetaceae</taxon>
        <taxon>Streptomyces</taxon>
    </lineage>
</organism>
<name>A0ABU7NHX6_9ACTN</name>
<dbReference type="Proteomes" id="UP001307760">
    <property type="component" value="Unassembled WGS sequence"/>
</dbReference>
<dbReference type="RefSeq" id="WP_330820611.1">
    <property type="nucleotide sequence ID" value="NZ_JAZBJP010000001.1"/>
</dbReference>
<reference evidence="1 2" key="1">
    <citation type="submission" date="2023-12" db="EMBL/GenBank/DDBJ databases">
        <title>30 novel species of actinomycetes from the DSMZ collection.</title>
        <authorList>
            <person name="Nouioui I."/>
        </authorList>
    </citation>
    <scope>NUCLEOTIDE SEQUENCE [LARGE SCALE GENOMIC DNA]</scope>
    <source>
        <strain evidence="1 2">DSM 41528</strain>
    </source>
</reference>
<accession>A0ABU7NHX6</accession>
<evidence type="ECO:0000313" key="1">
    <source>
        <dbReference type="EMBL" id="MEE4418469.1"/>
    </source>
</evidence>
<comment type="caution">
    <text evidence="1">The sequence shown here is derived from an EMBL/GenBank/DDBJ whole genome shotgun (WGS) entry which is preliminary data.</text>
</comment>
<proteinExistence type="predicted"/>
<evidence type="ECO:0000313" key="2">
    <source>
        <dbReference type="Proteomes" id="UP001307760"/>
    </source>
</evidence>
<dbReference type="EMBL" id="JAZBJP010000001">
    <property type="protein sequence ID" value="MEE4418469.1"/>
    <property type="molecule type" value="Genomic_DNA"/>
</dbReference>
<sequence length="43" mass="4639">MMRILGILSHAREAPGFLARSAARRRNFSAAGPRAPYAAEAAR</sequence>
<keyword evidence="2" id="KW-1185">Reference proteome</keyword>
<protein>
    <submittedName>
        <fullName evidence="1">Uncharacterized protein</fullName>
    </submittedName>
</protein>